<dbReference type="Proteomes" id="UP000265520">
    <property type="component" value="Unassembled WGS sequence"/>
</dbReference>
<keyword evidence="2" id="KW-0489">Methyltransferase</keyword>
<proteinExistence type="predicted"/>
<feature type="region of interest" description="Disordered" evidence="1">
    <location>
        <begin position="67"/>
        <end position="87"/>
    </location>
</feature>
<name>A0A392MHM2_9FABA</name>
<feature type="region of interest" description="Disordered" evidence="1">
    <location>
        <begin position="1"/>
        <end position="26"/>
    </location>
</feature>
<dbReference type="AlphaFoldDB" id="A0A392MHM2"/>
<keyword evidence="3" id="KW-1185">Reference proteome</keyword>
<protein>
    <submittedName>
        <fullName evidence="2">Histone-lysine N-methyltransferase ASHH2-like</fullName>
    </submittedName>
</protein>
<keyword evidence="2" id="KW-0808">Transferase</keyword>
<feature type="compositionally biased region" description="Polar residues" evidence="1">
    <location>
        <begin position="73"/>
        <end position="86"/>
    </location>
</feature>
<organism evidence="2 3">
    <name type="scientific">Trifolium medium</name>
    <dbReference type="NCBI Taxonomy" id="97028"/>
    <lineage>
        <taxon>Eukaryota</taxon>
        <taxon>Viridiplantae</taxon>
        <taxon>Streptophyta</taxon>
        <taxon>Embryophyta</taxon>
        <taxon>Tracheophyta</taxon>
        <taxon>Spermatophyta</taxon>
        <taxon>Magnoliopsida</taxon>
        <taxon>eudicotyledons</taxon>
        <taxon>Gunneridae</taxon>
        <taxon>Pentapetalae</taxon>
        <taxon>rosids</taxon>
        <taxon>fabids</taxon>
        <taxon>Fabales</taxon>
        <taxon>Fabaceae</taxon>
        <taxon>Papilionoideae</taxon>
        <taxon>50 kb inversion clade</taxon>
        <taxon>NPAAA clade</taxon>
        <taxon>Hologalegina</taxon>
        <taxon>IRL clade</taxon>
        <taxon>Trifolieae</taxon>
        <taxon>Trifolium</taxon>
    </lineage>
</organism>
<comment type="caution">
    <text evidence="2">The sequence shown here is derived from an EMBL/GenBank/DDBJ whole genome shotgun (WGS) entry which is preliminary data.</text>
</comment>
<gene>
    <name evidence="2" type="ORF">A2U01_0007102</name>
</gene>
<evidence type="ECO:0000313" key="2">
    <source>
        <dbReference type="EMBL" id="MCH86248.1"/>
    </source>
</evidence>
<dbReference type="GO" id="GO:0008168">
    <property type="term" value="F:methyltransferase activity"/>
    <property type="evidence" value="ECO:0007669"/>
    <property type="project" value="UniProtKB-KW"/>
</dbReference>
<evidence type="ECO:0000313" key="3">
    <source>
        <dbReference type="Proteomes" id="UP000265520"/>
    </source>
</evidence>
<reference evidence="2 3" key="1">
    <citation type="journal article" date="2018" name="Front. Plant Sci.">
        <title>Red Clover (Trifolium pratense) and Zigzag Clover (T. medium) - A Picture of Genomic Similarities and Differences.</title>
        <authorList>
            <person name="Dluhosova J."/>
            <person name="Istvanek J."/>
            <person name="Nedelnik J."/>
            <person name="Repkova J."/>
        </authorList>
    </citation>
    <scope>NUCLEOTIDE SEQUENCE [LARGE SCALE GENOMIC DNA]</scope>
    <source>
        <strain evidence="3">cv. 10/8</strain>
        <tissue evidence="2">Leaf</tissue>
    </source>
</reference>
<accession>A0A392MHM2</accession>
<feature type="non-terminal residue" evidence="2">
    <location>
        <position position="1"/>
    </location>
</feature>
<sequence length="279" mass="30706">CSTPSLDGVEINGVKKRKRKSRWDQPAETNSYYGAVIGSTNESQNMNEEIPPGFSCPIHSLNSALNSGGPALQNASHSGWPSSLVTGQPKEKFNSRLPVSYGMPWSVAQQYGTPHAEITGCWVTAPGMPFNPFPPLPPYPRDIQDCQPSNTNGMEIDQPAEVKQQDANGLVNCCSESDDMTTSTAGAKSEDTNLECEDDKHDTKRLKGDSNDLGKNYFRQQKWNNSKIHRTWFKRNAWKCNENNSSGDMCSVDVGDVSKESKVTSYSEDAICRDEKGGK</sequence>
<dbReference type="EMBL" id="LXQA010009999">
    <property type="protein sequence ID" value="MCH86248.1"/>
    <property type="molecule type" value="Genomic_DNA"/>
</dbReference>
<evidence type="ECO:0000256" key="1">
    <source>
        <dbReference type="SAM" id="MobiDB-lite"/>
    </source>
</evidence>
<dbReference type="GO" id="GO:0032259">
    <property type="term" value="P:methylation"/>
    <property type="evidence" value="ECO:0007669"/>
    <property type="project" value="UniProtKB-KW"/>
</dbReference>